<organism evidence="2 3">
    <name type="scientific">Floridaenema aerugineum BLCC-F46</name>
    <dbReference type="NCBI Taxonomy" id="3153654"/>
    <lineage>
        <taxon>Bacteria</taxon>
        <taxon>Bacillati</taxon>
        <taxon>Cyanobacteriota</taxon>
        <taxon>Cyanophyceae</taxon>
        <taxon>Oscillatoriophycideae</taxon>
        <taxon>Aerosakkonematales</taxon>
        <taxon>Aerosakkonemataceae</taxon>
        <taxon>Floridanema</taxon>
        <taxon>Floridanema aerugineum</taxon>
    </lineage>
</organism>
<proteinExistence type="predicted"/>
<reference evidence="2 3" key="1">
    <citation type="submission" date="2024-09" db="EMBL/GenBank/DDBJ databases">
        <title>Floridaenema gen nov. (Aerosakkonemataceae, Aerosakkonematales ord. nov., Cyanobacteria) from benthic tropical and subtropical fresh waters, with the description of four new species.</title>
        <authorList>
            <person name="Moretto J.A."/>
            <person name="Berthold D.E."/>
            <person name="Lefler F.W."/>
            <person name="Huang I.-S."/>
            <person name="Laughinghouse H. IV."/>
        </authorList>
    </citation>
    <scope>NUCLEOTIDE SEQUENCE [LARGE SCALE GENOMIC DNA]</scope>
    <source>
        <strain evidence="2 3">BLCC-F46</strain>
    </source>
</reference>
<sequence>ETRRNDNSQYPSQPFDNPDQVQIPPIDTKDEGEIFDSPVDLTITVKQDPSNIHLYFPSDGVARTRPVIRNLTFPSYTTTNVRQDVSEIKKFFFRSNDSLVTTVGTYWQYRVGNRWVYIGPGESWRSGDYTKPSIKNGARGLPLHRRLTGDEWRPINKLSVANPYSGVACCSTYFFNCSTVAPPQLATK</sequence>
<dbReference type="RefSeq" id="WP_413274687.1">
    <property type="nucleotide sequence ID" value="NZ_JBHFNQ010000237.1"/>
</dbReference>
<keyword evidence="3" id="KW-1185">Reference proteome</keyword>
<name>A0ABV4XHY0_9CYAN</name>
<feature type="region of interest" description="Disordered" evidence="1">
    <location>
        <begin position="1"/>
        <end position="27"/>
    </location>
</feature>
<evidence type="ECO:0000313" key="3">
    <source>
        <dbReference type="Proteomes" id="UP001576774"/>
    </source>
</evidence>
<accession>A0ABV4XHY0</accession>
<feature type="non-terminal residue" evidence="2">
    <location>
        <position position="1"/>
    </location>
</feature>
<dbReference type="EMBL" id="JBHFNQ010000237">
    <property type="protein sequence ID" value="MFB2881713.1"/>
    <property type="molecule type" value="Genomic_DNA"/>
</dbReference>
<comment type="caution">
    <text evidence="2">The sequence shown here is derived from an EMBL/GenBank/DDBJ whole genome shotgun (WGS) entry which is preliminary data.</text>
</comment>
<dbReference type="Proteomes" id="UP001576774">
    <property type="component" value="Unassembled WGS sequence"/>
</dbReference>
<protein>
    <submittedName>
        <fullName evidence="2">Uncharacterized protein</fullName>
    </submittedName>
</protein>
<gene>
    <name evidence="2" type="ORF">ACE1CC_33095</name>
</gene>
<evidence type="ECO:0000256" key="1">
    <source>
        <dbReference type="SAM" id="MobiDB-lite"/>
    </source>
</evidence>
<evidence type="ECO:0000313" key="2">
    <source>
        <dbReference type="EMBL" id="MFB2881713.1"/>
    </source>
</evidence>